<reference evidence="8" key="1">
    <citation type="submission" date="2020-10" db="EMBL/GenBank/DDBJ databases">
        <authorList>
            <person name="Gilroy R."/>
        </authorList>
    </citation>
    <scope>NUCLEOTIDE SEQUENCE</scope>
    <source>
        <strain evidence="8">ChiBcolR7-354</strain>
    </source>
</reference>
<name>A0A9D1CTB9_9FIRM</name>
<feature type="transmembrane region" description="Helical" evidence="6">
    <location>
        <begin position="64"/>
        <end position="88"/>
    </location>
</feature>
<evidence type="ECO:0000256" key="5">
    <source>
        <dbReference type="ARBA" id="ARBA00023136"/>
    </source>
</evidence>
<evidence type="ECO:0000313" key="9">
    <source>
        <dbReference type="Proteomes" id="UP000824262"/>
    </source>
</evidence>
<feature type="transmembrane region" description="Helical" evidence="6">
    <location>
        <begin position="632"/>
        <end position="654"/>
    </location>
</feature>
<protein>
    <submittedName>
        <fullName evidence="8">FtsX-like permease family protein</fullName>
    </submittedName>
</protein>
<accession>A0A9D1CTB9</accession>
<dbReference type="InterPro" id="IPR052536">
    <property type="entry name" value="ABC-4_Integral_Memb_Prot"/>
</dbReference>
<feature type="transmembrane region" description="Helical" evidence="6">
    <location>
        <begin position="21"/>
        <end position="44"/>
    </location>
</feature>
<evidence type="ECO:0000256" key="6">
    <source>
        <dbReference type="PIRNR" id="PIRNR018968"/>
    </source>
</evidence>
<dbReference type="EMBL" id="DVGA01000065">
    <property type="protein sequence ID" value="HIQ78919.1"/>
    <property type="molecule type" value="Genomic_DNA"/>
</dbReference>
<keyword evidence="6" id="KW-0813">Transport</keyword>
<feature type="transmembrane region" description="Helical" evidence="6">
    <location>
        <begin position="205"/>
        <end position="224"/>
    </location>
</feature>
<evidence type="ECO:0000256" key="3">
    <source>
        <dbReference type="ARBA" id="ARBA00022692"/>
    </source>
</evidence>
<dbReference type="Proteomes" id="UP000824262">
    <property type="component" value="Unassembled WGS sequence"/>
</dbReference>
<organism evidence="8 9">
    <name type="scientific">Candidatus Scatomorpha intestinavium</name>
    <dbReference type="NCBI Taxonomy" id="2840922"/>
    <lineage>
        <taxon>Bacteria</taxon>
        <taxon>Bacillati</taxon>
        <taxon>Bacillota</taxon>
        <taxon>Clostridia</taxon>
        <taxon>Eubacteriales</taxon>
        <taxon>Candidatus Scatomorpha</taxon>
    </lineage>
</organism>
<keyword evidence="5 6" id="KW-0472">Membrane</keyword>
<comment type="similarity">
    <text evidence="6">Belongs to the ABC-4 integral membrane protein family.</text>
</comment>
<feature type="transmembrane region" description="Helical" evidence="6">
    <location>
        <begin position="292"/>
        <end position="315"/>
    </location>
</feature>
<evidence type="ECO:0000313" key="8">
    <source>
        <dbReference type="EMBL" id="HIQ78919.1"/>
    </source>
</evidence>
<dbReference type="InterPro" id="IPR027022">
    <property type="entry name" value="ABC_permease_BceB-typ"/>
</dbReference>
<proteinExistence type="inferred from homology"/>
<dbReference type="PANTHER" id="PTHR46795:SF3">
    <property type="entry name" value="ABC TRANSPORTER PERMEASE"/>
    <property type="match status" value="1"/>
</dbReference>
<dbReference type="Pfam" id="PF02687">
    <property type="entry name" value="FtsX"/>
    <property type="match status" value="1"/>
</dbReference>
<dbReference type="GO" id="GO:0055085">
    <property type="term" value="P:transmembrane transport"/>
    <property type="evidence" value="ECO:0007669"/>
    <property type="project" value="UniProtKB-UniRule"/>
</dbReference>
<comment type="caution">
    <text evidence="8">The sequence shown here is derived from an EMBL/GenBank/DDBJ whole genome shotgun (WGS) entry which is preliminary data.</text>
</comment>
<dbReference type="PANTHER" id="PTHR46795">
    <property type="entry name" value="ABC TRANSPORTER PERMEASE-RELATED-RELATED"/>
    <property type="match status" value="1"/>
</dbReference>
<feature type="transmembrane region" description="Helical" evidence="6">
    <location>
        <begin position="577"/>
        <end position="598"/>
    </location>
</feature>
<feature type="transmembrane region" description="Helical" evidence="6">
    <location>
        <begin position="109"/>
        <end position="135"/>
    </location>
</feature>
<evidence type="ECO:0000256" key="2">
    <source>
        <dbReference type="ARBA" id="ARBA00022475"/>
    </source>
</evidence>
<keyword evidence="3 6" id="KW-0812">Transmembrane</keyword>
<feature type="domain" description="ABC3 transporter permease C-terminal" evidence="7">
    <location>
        <begin position="68"/>
        <end position="183"/>
    </location>
</feature>
<reference evidence="8" key="2">
    <citation type="journal article" date="2021" name="PeerJ">
        <title>Extensive microbial diversity within the chicken gut microbiome revealed by metagenomics and culture.</title>
        <authorList>
            <person name="Gilroy R."/>
            <person name="Ravi A."/>
            <person name="Getino M."/>
            <person name="Pursley I."/>
            <person name="Horton D.L."/>
            <person name="Alikhan N.F."/>
            <person name="Baker D."/>
            <person name="Gharbi K."/>
            <person name="Hall N."/>
            <person name="Watson M."/>
            <person name="Adriaenssens E.M."/>
            <person name="Foster-Nyarko E."/>
            <person name="Jarju S."/>
            <person name="Secka A."/>
            <person name="Antonio M."/>
            <person name="Oren A."/>
            <person name="Chaudhuri R.R."/>
            <person name="La Ragione R."/>
            <person name="Hildebrand F."/>
            <person name="Pallen M.J."/>
        </authorList>
    </citation>
    <scope>NUCLEOTIDE SEQUENCE</scope>
    <source>
        <strain evidence="8">ChiBcolR7-354</strain>
    </source>
</reference>
<evidence type="ECO:0000259" key="7">
    <source>
        <dbReference type="Pfam" id="PF02687"/>
    </source>
</evidence>
<feature type="transmembrane region" description="Helical" evidence="6">
    <location>
        <begin position="155"/>
        <end position="184"/>
    </location>
</feature>
<dbReference type="AlphaFoldDB" id="A0A9D1CTB9"/>
<sequence length="708" mass="78662">MRKLSFFPKLAAQSIKNNRRFYVPYILTVIGTTAAFYILSALFFDPGRYELAENTTNGAAYVQSFMMIGMLFLGIFSFIFLIYTNSFLMKRRQKEIGLYNVLGMGKGNIAAILFFEALYVVILGVGGGLAAGILLHKLCTLILYRLIHFPAPFGISVQPAAVALTALIFTCLLALTLLLNLARVGRSRPVELLRGGEVGEKEPKANWFLTALGVISLGLGYFIAVWTKDGAMAVALYFIAVFLVVIGTYCLFTSVSIAVLKALRANKRYYYKARHFITVSGMLYRMKRNAAGLANICIISTMVMVMISGTLSLYVGCDDIVNLSAPTDIVAQGRHYYHYTESESTPEEREPINPDALDTYVRELFAEAGAEPTSGYQVEYLEISLEMPREGYDGLWVSPTVYFVTANTYAAITGEEAPQLAPGEYLLYSNNQYSDYFTGGFRYLISSEANGMDYSDPANYEFSREYNVVGECKNIANELIRSQAGVSAGDDAVNIIVVDGTDTLNEIGTDSRHGEYYWEGRYDFAQLSDEEQNALDEELWSNGIFDFAAAGCGYVGYFNTTTRVDIERDTFGLTGGFLFLGIFLGAVFLMAMVLIMYYKQVSEGYEDQRRFVIMRQVGLSEQETRRAIHSQILTVFFLPIVVAAVHIAFDFNLVVQLLSLFQLVNVRLTALCTLGTLGVFCAVYAVIYLITARSYSKIVESGARVDAQ</sequence>
<gene>
    <name evidence="8" type="ORF">IAB77_06630</name>
</gene>
<dbReference type="PIRSF" id="PIRSF018968">
    <property type="entry name" value="ABC_permease_BceB"/>
    <property type="match status" value="1"/>
</dbReference>
<evidence type="ECO:0000256" key="4">
    <source>
        <dbReference type="ARBA" id="ARBA00022989"/>
    </source>
</evidence>
<feature type="transmembrane region" description="Helical" evidence="6">
    <location>
        <begin position="666"/>
        <end position="690"/>
    </location>
</feature>
<dbReference type="GO" id="GO:0005886">
    <property type="term" value="C:plasma membrane"/>
    <property type="evidence" value="ECO:0007669"/>
    <property type="project" value="UniProtKB-SubCell"/>
</dbReference>
<keyword evidence="4 6" id="KW-1133">Transmembrane helix</keyword>
<dbReference type="InterPro" id="IPR003838">
    <property type="entry name" value="ABC3_permease_C"/>
</dbReference>
<evidence type="ECO:0000256" key="1">
    <source>
        <dbReference type="ARBA" id="ARBA00004651"/>
    </source>
</evidence>
<comment type="subcellular location">
    <subcellularLocation>
        <location evidence="1 6">Cell membrane</location>
        <topology evidence="1 6">Multi-pass membrane protein</topology>
    </subcellularLocation>
</comment>
<keyword evidence="2 6" id="KW-1003">Cell membrane</keyword>
<feature type="transmembrane region" description="Helical" evidence="6">
    <location>
        <begin position="236"/>
        <end position="260"/>
    </location>
</feature>